<keyword evidence="17" id="KW-1185">Reference proteome</keyword>
<evidence type="ECO:0000313" key="17">
    <source>
        <dbReference type="Proteomes" id="UP000054166"/>
    </source>
</evidence>
<dbReference type="CDD" id="cd06432">
    <property type="entry name" value="GT8_HUGT1_C_like"/>
    <property type="match status" value="1"/>
</dbReference>
<evidence type="ECO:0000259" key="12">
    <source>
        <dbReference type="Pfam" id="PF18401"/>
    </source>
</evidence>
<dbReference type="InParanoid" id="A0A0C3GI94"/>
<sequence>MRLTSLTSKWFSLAVAILGTSARSPPVRVALRSSWPAPPLLLEIIETAALENPGAFFPLVDVLTNPEILPSPYPSTPEAIHAFALSAAEGYLSKQGHPTFLTANLALHASTPKIEAFYQYYIDHDLDARRATVAKGAECGSWVDWYGEVVCDIETLVRLAGKETIDSAENSTSSPSPKVKTLAFDHIQPSPSHAQEHPRYTAVLYASLSSKNFRDLHSYLLFLSTGTTPRVSYIMRHIPPSDRGLSERNILSGYGVSLDLKKMDYLALDDRYSHGGSSENDIAEDSTHALSEETDHILQLLQKYPVNDTAAEANVPLTEDELLLIGFQSAQLIRDSSTPLETLRELSQNFPKYATTISRRVKIDQALEEEVKANHEKASPGINMVWLNGAVVDEKHMDPYALLRLLRKERSIVLSLTSLGLTPSQAIELLSHPTVSAAQNNKGVMDALFDASDRPEEGGAIVWWNDIEKDKRYSGWTTSLQTLLRPMYPGQFPNVRHNLFNIVLVVDLSQSSTLRFVAGSLSSIISRGFPFRFGVVPITENEEGTQMARIFRYLVEYYGRARTMRFLQNVAQSYLPHLVTVDWALVRSEFEVLAASPPDEHVPPDFDALLRGTSNYSIELDKGRAYAERLEATLASAPRGHAFINGKHFDMDDAFLRNMQAEMGLQLQYLQEALYTGKLSAETAGDISNYFYDLPTTAMRRNRHIYPSSSVDALRIVSLQQLYSRVGILSHEHFIYPRRRSGSDVVAESESVVSNRVPFTVYVVADLDSEAGLALVKEALDSLKEDSLARISFIHNPANQKSTESHTSLLISHLVHKDLLSKLSPNKLLQALGLASVVDGDDVQTALSQERILREISGGVALVDLDVEIFNDYVRSSRRLVRELRLDSGDHAVVVNGRVVGPIEPRELVAADFEALLSYELRKRTGPVVEALVSIKPSVDSLDQDNFAHLVSMASSIISASQIPDPSETGLFDVPPRARVRNYRFMDSAHTAFEFGDNATTLFQLGVLLDPLSEAAQKWSSLMDWLRTLPGVFVDLHINPSQYTELPLKRFYRYNIIDSLSFNTDGSEHGSQAVFSGLPVDPIYTLGMDVPPSWLVRPREAMYDLDNLQMGALSADDRVRGMEAVFDLDFLVVEGHARDPQSNAPPRGVQVQLTNGNGTSVDDTQIVATLGYLQFKITPGVFQLEIREGRGQDIFKLESVGNEGWDSLTVEEAGNEITLTSFEGLTLYPRLTRQPGMETEDVLIDVPATVEEPPSLMADVVSRISSIFTPKETDLVPSGNAQADINIFTVASGLLYERFVSIMILSVLRNTKSSVKFWFIENFLSPSFLEFIPHLAEAYGFQYELVTYKWPSWLRPQKEKQRIIWAYKILFLDVLFPMDLKKVIFVDADQIVRADLQELVDLDLHGAPYGYTPMGDDNPDMEGFRFWKTGYWKEFLLGRPYHISALYVIDLVKFRQIAAGDILRQQYHALSADPNSLANLDQDLPNNLQREVPIYSLHEDWLWCETWCSKDRLHRAKTIDLCQNPLTKEPKLARARAIPEWEEYDSEISRFARKLADDGLIRSNIVAVDVNVLANAGASSVVDTKDEVESESKETRPSDSDSQVRDEL</sequence>
<reference evidence="16 17" key="1">
    <citation type="submission" date="2014-04" db="EMBL/GenBank/DDBJ databases">
        <authorList>
            <consortium name="DOE Joint Genome Institute"/>
            <person name="Kuo A."/>
            <person name="Tarkka M."/>
            <person name="Buscot F."/>
            <person name="Kohler A."/>
            <person name="Nagy L.G."/>
            <person name="Floudas D."/>
            <person name="Copeland A."/>
            <person name="Barry K.W."/>
            <person name="Cichocki N."/>
            <person name="Veneault-Fourrey C."/>
            <person name="LaButti K."/>
            <person name="Lindquist E.A."/>
            <person name="Lipzen A."/>
            <person name="Lundell T."/>
            <person name="Morin E."/>
            <person name="Murat C."/>
            <person name="Sun H."/>
            <person name="Tunlid A."/>
            <person name="Henrissat B."/>
            <person name="Grigoriev I.V."/>
            <person name="Hibbett D.S."/>
            <person name="Martin F."/>
            <person name="Nordberg H.P."/>
            <person name="Cantor M.N."/>
            <person name="Hua S.X."/>
        </authorList>
    </citation>
    <scope>NUCLEOTIDE SEQUENCE [LARGE SCALE GENOMIC DNA]</scope>
    <source>
        <strain evidence="16 17">F 1598</strain>
    </source>
</reference>
<keyword evidence="6 10" id="KW-0732">Signal</keyword>
<evidence type="ECO:0000256" key="4">
    <source>
        <dbReference type="ARBA" id="ARBA00006351"/>
    </source>
</evidence>
<dbReference type="Pfam" id="PF06427">
    <property type="entry name" value="UDP-g_GGTase"/>
    <property type="match status" value="1"/>
</dbReference>
<dbReference type="GO" id="GO:0005788">
    <property type="term" value="C:endoplasmic reticulum lumen"/>
    <property type="evidence" value="ECO:0007669"/>
    <property type="project" value="UniProtKB-SubCell"/>
</dbReference>
<dbReference type="InterPro" id="IPR040497">
    <property type="entry name" value="Glyco_transf_24"/>
</dbReference>
<feature type="domain" description="UGGT thioredoxin-like" evidence="11">
    <location>
        <begin position="37"/>
        <end position="242"/>
    </location>
</feature>
<proteinExistence type="inferred from homology"/>
<feature type="region of interest" description="Disordered" evidence="9">
    <location>
        <begin position="1580"/>
        <end position="1608"/>
    </location>
</feature>
<dbReference type="Pfam" id="PF18402">
    <property type="entry name" value="Thioredoxin_14"/>
    <property type="match status" value="1"/>
</dbReference>
<comment type="pathway">
    <text evidence="3">Protein modification; protein glycosylation.</text>
</comment>
<evidence type="ECO:0000256" key="3">
    <source>
        <dbReference type="ARBA" id="ARBA00004922"/>
    </source>
</evidence>
<dbReference type="InterPro" id="IPR040693">
    <property type="entry name" value="UGGT_TRXL_1"/>
</dbReference>
<feature type="compositionally biased region" description="Basic and acidic residues" evidence="9">
    <location>
        <begin position="1583"/>
        <end position="1608"/>
    </location>
</feature>
<dbReference type="Pfam" id="PF18401">
    <property type="entry name" value="Thioredoxin_13"/>
    <property type="match status" value="1"/>
</dbReference>
<comment type="cofactor">
    <cofactor evidence="1">
        <name>Ca(2+)</name>
        <dbReference type="ChEBI" id="CHEBI:29108"/>
    </cofactor>
</comment>
<accession>A0A0C3GI94</accession>
<name>A0A0C3GI94_PILCF</name>
<protein>
    <submittedName>
        <fullName evidence="16">Glycosyltransferase family 24 protein</fullName>
    </submittedName>
</protein>
<feature type="domain" description="UDP-glucose:glycoprotein glucosyltransferase thioredoxin-like" evidence="14">
    <location>
        <begin position="755"/>
        <end position="957"/>
    </location>
</feature>
<dbReference type="Pfam" id="PF18404">
    <property type="entry name" value="Glyco_transf_24"/>
    <property type="match status" value="1"/>
</dbReference>
<dbReference type="Pfam" id="PF18400">
    <property type="entry name" value="Thioredoxin_12"/>
    <property type="match status" value="1"/>
</dbReference>
<keyword evidence="5 16" id="KW-0808">Transferase</keyword>
<dbReference type="InterPro" id="IPR040692">
    <property type="entry name" value="UGGT_TRXL_3"/>
</dbReference>
<keyword evidence="8" id="KW-0325">Glycoprotein</keyword>
<feature type="domain" description="UGGT thioredoxin-like" evidence="13">
    <location>
        <begin position="449"/>
        <end position="705"/>
    </location>
</feature>
<dbReference type="GO" id="GO:0036503">
    <property type="term" value="P:ERAD pathway"/>
    <property type="evidence" value="ECO:0007669"/>
    <property type="project" value="TreeGrafter"/>
</dbReference>
<keyword evidence="7" id="KW-0256">Endoplasmic reticulum</keyword>
<dbReference type="STRING" id="765440.A0A0C3GI94"/>
<evidence type="ECO:0000256" key="1">
    <source>
        <dbReference type="ARBA" id="ARBA00001913"/>
    </source>
</evidence>
<comment type="subcellular location">
    <subcellularLocation>
        <location evidence="2">Endoplasmic reticulum lumen</location>
    </subcellularLocation>
</comment>
<evidence type="ECO:0000259" key="15">
    <source>
        <dbReference type="Pfam" id="PF18404"/>
    </source>
</evidence>
<feature type="signal peptide" evidence="10">
    <location>
        <begin position="1"/>
        <end position="22"/>
    </location>
</feature>
<dbReference type="UniPathway" id="UPA00378"/>
<feature type="chain" id="PRO_5002174562" evidence="10">
    <location>
        <begin position="23"/>
        <end position="1608"/>
    </location>
</feature>
<dbReference type="Proteomes" id="UP000054166">
    <property type="component" value="Unassembled WGS sequence"/>
</dbReference>
<evidence type="ECO:0000256" key="9">
    <source>
        <dbReference type="SAM" id="MobiDB-lite"/>
    </source>
</evidence>
<dbReference type="GO" id="GO:0051082">
    <property type="term" value="F:unfolded protein binding"/>
    <property type="evidence" value="ECO:0007669"/>
    <property type="project" value="TreeGrafter"/>
</dbReference>
<dbReference type="FunCoup" id="A0A0C3GI94">
    <property type="interactions" value="449"/>
</dbReference>
<dbReference type="PANTHER" id="PTHR11226:SF0">
    <property type="entry name" value="UDP-GLUCOSE:GLYCOPROTEIN GLUCOSYLTRANSFERASE"/>
    <property type="match status" value="1"/>
</dbReference>
<dbReference type="Gene3D" id="3.90.550.10">
    <property type="entry name" value="Spore Coat Polysaccharide Biosynthesis Protein SpsA, Chain A"/>
    <property type="match status" value="1"/>
</dbReference>
<dbReference type="InterPro" id="IPR029044">
    <property type="entry name" value="Nucleotide-diphossugar_trans"/>
</dbReference>
<dbReference type="HOGENOM" id="CLU_002668_1_0_1"/>
<evidence type="ECO:0000259" key="11">
    <source>
        <dbReference type="Pfam" id="PF18400"/>
    </source>
</evidence>
<evidence type="ECO:0000313" key="16">
    <source>
        <dbReference type="EMBL" id="KIM91369.1"/>
    </source>
</evidence>
<dbReference type="InterPro" id="IPR009448">
    <property type="entry name" value="UDP-g_GGtrans"/>
</dbReference>
<comment type="similarity">
    <text evidence="4">Belongs to the glycosyltransferase 8 family.</text>
</comment>
<dbReference type="GO" id="GO:0003980">
    <property type="term" value="F:UDP-glucose:glycoprotein glucosyltransferase activity"/>
    <property type="evidence" value="ECO:0007669"/>
    <property type="project" value="InterPro"/>
</dbReference>
<dbReference type="FunFam" id="3.90.550.10:FF:000065">
    <property type="entry name" value="UDP-glucose:glycoprotein glucosyltransferase, putative"/>
    <property type="match status" value="1"/>
</dbReference>
<organism evidence="16 17">
    <name type="scientific">Piloderma croceum (strain F 1598)</name>
    <dbReference type="NCBI Taxonomy" id="765440"/>
    <lineage>
        <taxon>Eukaryota</taxon>
        <taxon>Fungi</taxon>
        <taxon>Dikarya</taxon>
        <taxon>Basidiomycota</taxon>
        <taxon>Agaricomycotina</taxon>
        <taxon>Agaricomycetes</taxon>
        <taxon>Agaricomycetidae</taxon>
        <taxon>Atheliales</taxon>
        <taxon>Atheliaceae</taxon>
        <taxon>Piloderma</taxon>
    </lineage>
</organism>
<evidence type="ECO:0000256" key="2">
    <source>
        <dbReference type="ARBA" id="ARBA00004319"/>
    </source>
</evidence>
<evidence type="ECO:0000256" key="6">
    <source>
        <dbReference type="ARBA" id="ARBA00022729"/>
    </source>
</evidence>
<dbReference type="InterPro" id="IPR040694">
    <property type="entry name" value="UGGT_TRXL_2"/>
</dbReference>
<dbReference type="PANTHER" id="PTHR11226">
    <property type="entry name" value="UDP-GLUCOSE GLYCOPROTEIN:GLUCOSYLTRANSFERASE"/>
    <property type="match status" value="1"/>
</dbReference>
<gene>
    <name evidence="16" type="ORF">PILCRDRAFT_127717</name>
</gene>
<dbReference type="OrthoDB" id="27683at2759"/>
<dbReference type="Pfam" id="PF18403">
    <property type="entry name" value="Thioredoxin_15"/>
    <property type="match status" value="1"/>
</dbReference>
<reference evidence="17" key="2">
    <citation type="submission" date="2015-01" db="EMBL/GenBank/DDBJ databases">
        <title>Evolutionary Origins and Diversification of the Mycorrhizal Mutualists.</title>
        <authorList>
            <consortium name="DOE Joint Genome Institute"/>
            <consortium name="Mycorrhizal Genomics Consortium"/>
            <person name="Kohler A."/>
            <person name="Kuo A."/>
            <person name="Nagy L.G."/>
            <person name="Floudas D."/>
            <person name="Copeland A."/>
            <person name="Barry K.W."/>
            <person name="Cichocki N."/>
            <person name="Veneault-Fourrey C."/>
            <person name="LaButti K."/>
            <person name="Lindquist E.A."/>
            <person name="Lipzen A."/>
            <person name="Lundell T."/>
            <person name="Morin E."/>
            <person name="Murat C."/>
            <person name="Riley R."/>
            <person name="Ohm R."/>
            <person name="Sun H."/>
            <person name="Tunlid A."/>
            <person name="Henrissat B."/>
            <person name="Grigoriev I.V."/>
            <person name="Hibbett D.S."/>
            <person name="Martin F."/>
        </authorList>
    </citation>
    <scope>NUCLEOTIDE SEQUENCE [LARGE SCALE GENOMIC DNA]</scope>
    <source>
        <strain evidence="17">F 1598</strain>
    </source>
</reference>
<dbReference type="SUPFAM" id="SSF53448">
    <property type="entry name" value="Nucleotide-diphospho-sugar transferases"/>
    <property type="match status" value="1"/>
</dbReference>
<dbReference type="GO" id="GO:0018279">
    <property type="term" value="P:protein N-linked glycosylation via asparagine"/>
    <property type="evidence" value="ECO:0007669"/>
    <property type="project" value="TreeGrafter"/>
</dbReference>
<dbReference type="EMBL" id="KN832971">
    <property type="protein sequence ID" value="KIM91369.1"/>
    <property type="molecule type" value="Genomic_DNA"/>
</dbReference>
<feature type="domain" description="Glucosyltransferase 24 catalytic" evidence="15">
    <location>
        <begin position="1285"/>
        <end position="1550"/>
    </location>
</feature>
<evidence type="ECO:0000259" key="13">
    <source>
        <dbReference type="Pfam" id="PF18402"/>
    </source>
</evidence>
<feature type="domain" description="UGGT thioredoxin-like" evidence="12">
    <location>
        <begin position="315"/>
        <end position="441"/>
    </location>
</feature>
<evidence type="ECO:0000256" key="8">
    <source>
        <dbReference type="ARBA" id="ARBA00023180"/>
    </source>
</evidence>
<dbReference type="InterPro" id="IPR040525">
    <property type="entry name" value="UGGT_TRXL_4"/>
</dbReference>
<evidence type="ECO:0000256" key="10">
    <source>
        <dbReference type="SAM" id="SignalP"/>
    </source>
</evidence>
<evidence type="ECO:0000256" key="5">
    <source>
        <dbReference type="ARBA" id="ARBA00022679"/>
    </source>
</evidence>
<evidence type="ECO:0000256" key="7">
    <source>
        <dbReference type="ARBA" id="ARBA00022824"/>
    </source>
</evidence>
<evidence type="ECO:0000259" key="14">
    <source>
        <dbReference type="Pfam" id="PF18403"/>
    </source>
</evidence>